<dbReference type="Pfam" id="PF13678">
    <property type="entry name" value="Peptidase_M85"/>
    <property type="match status" value="1"/>
</dbReference>
<dbReference type="Proteomes" id="UP000290287">
    <property type="component" value="Unassembled WGS sequence"/>
</dbReference>
<feature type="region of interest" description="Disordered" evidence="1">
    <location>
        <begin position="1"/>
        <end position="96"/>
    </location>
</feature>
<dbReference type="InterPro" id="IPR025208">
    <property type="entry name" value="Peptidase_M85"/>
</dbReference>
<reference evidence="2 3" key="1">
    <citation type="submission" date="2017-10" db="EMBL/GenBank/DDBJ databases">
        <title>Nyctiphanis sp. nov., isolated from the stomach of the euphausiid Nyctiphanes simplex (Hansen, 1911) in the Gulf of California.</title>
        <authorList>
            <person name="Gomez-Gil B."/>
            <person name="Aguilar-Mendez M."/>
            <person name="Lopez-Cortes A."/>
            <person name="Gomez-Gutierrez J."/>
            <person name="Roque A."/>
            <person name="Lang E."/>
            <person name="Gonzalez-Castillo A."/>
        </authorList>
    </citation>
    <scope>NUCLEOTIDE SEQUENCE [LARGE SCALE GENOMIC DNA]</scope>
    <source>
        <strain evidence="2 3">CAIM 600</strain>
    </source>
</reference>
<name>A0A4Q0YSM9_9GAMM</name>
<dbReference type="EMBL" id="PEIB01000004">
    <property type="protein sequence ID" value="RXJ74166.1"/>
    <property type="molecule type" value="Genomic_DNA"/>
</dbReference>
<comment type="caution">
    <text evidence="2">The sequence shown here is derived from an EMBL/GenBank/DDBJ whole genome shotgun (WGS) entry which is preliminary data.</text>
</comment>
<proteinExistence type="predicted"/>
<accession>A0A4Q0YSM9</accession>
<evidence type="ECO:0000313" key="3">
    <source>
        <dbReference type="Proteomes" id="UP000290287"/>
    </source>
</evidence>
<feature type="compositionally biased region" description="Basic residues" evidence="1">
    <location>
        <begin position="30"/>
        <end position="41"/>
    </location>
</feature>
<feature type="compositionally biased region" description="Polar residues" evidence="1">
    <location>
        <begin position="1"/>
        <end position="12"/>
    </location>
</feature>
<organism evidence="2 3">
    <name type="scientific">Veronia nyctiphanis</name>
    <dbReference type="NCBI Taxonomy" id="1278244"/>
    <lineage>
        <taxon>Bacteria</taxon>
        <taxon>Pseudomonadati</taxon>
        <taxon>Pseudomonadota</taxon>
        <taxon>Gammaproteobacteria</taxon>
        <taxon>Vibrionales</taxon>
        <taxon>Vibrionaceae</taxon>
        <taxon>Veronia</taxon>
    </lineage>
</organism>
<keyword evidence="3" id="KW-1185">Reference proteome</keyword>
<sequence>MMDVTKTTNTTRKPVDERDHSNAENTGRGQKAKPLKARRNHAMAEKLVEVQSYQGDKIAEKVKTQPIPPRSGRSRRSLDGPGEHSNSGRPLQRPDSHSDEFAYYVLNRGASQQLTPAHRAGLSNAITGNVIASQGSIVDHHTAAAIEFTLIDALFNSPTFQNTVVYGLNNNRSLGQIRFTNEYEINPVRGSEFDSVAEVFADDIRDSNANQVPLFASHEARETPTGTPVVNIGVAPILILLNTHGGKKR</sequence>
<dbReference type="AlphaFoldDB" id="A0A4Q0YSM9"/>
<evidence type="ECO:0000256" key="1">
    <source>
        <dbReference type="SAM" id="MobiDB-lite"/>
    </source>
</evidence>
<evidence type="ECO:0000313" key="2">
    <source>
        <dbReference type="EMBL" id="RXJ74166.1"/>
    </source>
</evidence>
<protein>
    <submittedName>
        <fullName evidence="2">Uncharacterized protein</fullName>
    </submittedName>
</protein>
<gene>
    <name evidence="2" type="ORF">CS022_06000</name>
</gene>
<feature type="compositionally biased region" description="Basic and acidic residues" evidence="1">
    <location>
        <begin position="13"/>
        <end position="22"/>
    </location>
</feature>